<dbReference type="SUPFAM" id="SSF56112">
    <property type="entry name" value="Protein kinase-like (PK-like)"/>
    <property type="match status" value="1"/>
</dbReference>
<keyword evidence="1" id="KW-0723">Serine/threonine-protein kinase</keyword>
<dbReference type="GO" id="GO:0005886">
    <property type="term" value="C:plasma membrane"/>
    <property type="evidence" value="ECO:0007669"/>
    <property type="project" value="TreeGrafter"/>
</dbReference>
<evidence type="ECO:0000256" key="3">
    <source>
        <dbReference type="ARBA" id="ARBA00022741"/>
    </source>
</evidence>
<reference evidence="6 7" key="1">
    <citation type="journal article" date="2016" name="Sci. Rep.">
        <title>The genome sequence of the outbreeding globe artichoke constructed de novo incorporating a phase-aware low-pass sequencing strategy of F1 progeny.</title>
        <authorList>
            <person name="Scaglione D."/>
            <person name="Reyes-Chin-Wo S."/>
            <person name="Acquadro A."/>
            <person name="Froenicke L."/>
            <person name="Portis E."/>
            <person name="Beitel C."/>
            <person name="Tirone M."/>
            <person name="Mauro R."/>
            <person name="Lo Monaco A."/>
            <person name="Mauromicale G."/>
            <person name="Faccioli P."/>
            <person name="Cattivelli L."/>
            <person name="Rieseberg L."/>
            <person name="Michelmore R."/>
            <person name="Lanteri S."/>
        </authorList>
    </citation>
    <scope>NUCLEOTIDE SEQUENCE [LARGE SCALE GENOMIC DNA]</scope>
    <source>
        <strain evidence="6">2C</strain>
    </source>
</reference>
<name>A0A118K2D7_CYNCS</name>
<dbReference type="AlphaFoldDB" id="A0A118K2D7"/>
<sequence>MLQTDDSERRSIDLIHLEHSREDNIEGTGVPFFEFESILAATDNFSDANKLGEGGFGPVYKVMIPNLKQVLLISMVSFLKEYKWL</sequence>
<keyword evidence="5" id="KW-0067">ATP-binding</keyword>
<comment type="caution">
    <text evidence="6">The sequence shown here is derived from an EMBL/GenBank/DDBJ whole genome shotgun (WGS) entry which is preliminary data.</text>
</comment>
<evidence type="ECO:0000256" key="5">
    <source>
        <dbReference type="ARBA" id="ARBA00022840"/>
    </source>
</evidence>
<proteinExistence type="predicted"/>
<dbReference type="InterPro" id="IPR011009">
    <property type="entry name" value="Kinase-like_dom_sf"/>
</dbReference>
<evidence type="ECO:0000256" key="4">
    <source>
        <dbReference type="ARBA" id="ARBA00022777"/>
    </source>
</evidence>
<dbReference type="Gene3D" id="3.30.200.20">
    <property type="entry name" value="Phosphorylase Kinase, domain 1"/>
    <property type="match status" value="1"/>
</dbReference>
<dbReference type="PANTHER" id="PTHR27002:SF1111">
    <property type="entry name" value="NON-SPECIFIC SERINE_THREONINE PROTEIN KINASE"/>
    <property type="match status" value="1"/>
</dbReference>
<evidence type="ECO:0000313" key="6">
    <source>
        <dbReference type="EMBL" id="KVI04200.1"/>
    </source>
</evidence>
<accession>A0A118K2D7</accession>
<evidence type="ECO:0000256" key="1">
    <source>
        <dbReference type="ARBA" id="ARBA00022527"/>
    </source>
</evidence>
<dbReference type="PANTHER" id="PTHR27002">
    <property type="entry name" value="RECEPTOR-LIKE SERINE/THREONINE-PROTEIN KINASE SD1-8"/>
    <property type="match status" value="1"/>
</dbReference>
<keyword evidence="7" id="KW-1185">Reference proteome</keyword>
<dbReference type="Proteomes" id="UP000243975">
    <property type="component" value="Unassembled WGS sequence"/>
</dbReference>
<evidence type="ECO:0000256" key="2">
    <source>
        <dbReference type="ARBA" id="ARBA00022679"/>
    </source>
</evidence>
<keyword evidence="3" id="KW-0547">Nucleotide-binding</keyword>
<gene>
    <name evidence="6" type="ORF">Ccrd_017498</name>
</gene>
<dbReference type="Gramene" id="KVI04200">
    <property type="protein sequence ID" value="KVI04200"/>
    <property type="gene ID" value="Ccrd_017498"/>
</dbReference>
<keyword evidence="4 6" id="KW-0418">Kinase</keyword>
<protein>
    <submittedName>
        <fullName evidence="6">Protein kinase-like domain-containing protein</fullName>
    </submittedName>
</protein>
<dbReference type="GO" id="GO:0004674">
    <property type="term" value="F:protein serine/threonine kinase activity"/>
    <property type="evidence" value="ECO:0007669"/>
    <property type="project" value="UniProtKB-KW"/>
</dbReference>
<keyword evidence="2" id="KW-0808">Transferase</keyword>
<organism evidence="6 7">
    <name type="scientific">Cynara cardunculus var. scolymus</name>
    <name type="common">Globe artichoke</name>
    <name type="synonym">Cynara scolymus</name>
    <dbReference type="NCBI Taxonomy" id="59895"/>
    <lineage>
        <taxon>Eukaryota</taxon>
        <taxon>Viridiplantae</taxon>
        <taxon>Streptophyta</taxon>
        <taxon>Embryophyta</taxon>
        <taxon>Tracheophyta</taxon>
        <taxon>Spermatophyta</taxon>
        <taxon>Magnoliopsida</taxon>
        <taxon>eudicotyledons</taxon>
        <taxon>Gunneridae</taxon>
        <taxon>Pentapetalae</taxon>
        <taxon>asterids</taxon>
        <taxon>campanulids</taxon>
        <taxon>Asterales</taxon>
        <taxon>Asteraceae</taxon>
        <taxon>Carduoideae</taxon>
        <taxon>Cardueae</taxon>
        <taxon>Carduinae</taxon>
        <taxon>Cynara</taxon>
    </lineage>
</organism>
<dbReference type="GO" id="GO:0005524">
    <property type="term" value="F:ATP binding"/>
    <property type="evidence" value="ECO:0007669"/>
    <property type="project" value="UniProtKB-KW"/>
</dbReference>
<dbReference type="EMBL" id="LEKV01002299">
    <property type="protein sequence ID" value="KVI04200.1"/>
    <property type="molecule type" value="Genomic_DNA"/>
</dbReference>
<evidence type="ECO:0000313" key="7">
    <source>
        <dbReference type="Proteomes" id="UP000243975"/>
    </source>
</evidence>